<gene>
    <name evidence="2" type="ORF">CWB96_22900</name>
</gene>
<dbReference type="Proteomes" id="UP000307706">
    <property type="component" value="Unassembled WGS sequence"/>
</dbReference>
<accession>A0A5S3XBD3</accession>
<evidence type="ECO:0000313" key="3">
    <source>
        <dbReference type="Proteomes" id="UP000307706"/>
    </source>
</evidence>
<dbReference type="GO" id="GO:0008270">
    <property type="term" value="F:zinc ion binding"/>
    <property type="evidence" value="ECO:0007669"/>
    <property type="project" value="InterPro"/>
</dbReference>
<feature type="non-terminal residue" evidence="2">
    <location>
        <position position="1"/>
    </location>
</feature>
<dbReference type="PANTHER" id="PTHR46322:SF1">
    <property type="entry name" value="PUROMYCIN-SENSITIVE AMINOPEPTIDASE"/>
    <property type="match status" value="1"/>
</dbReference>
<dbReference type="AlphaFoldDB" id="A0A5S3XBD3"/>
<name>A0A5S3XBD3_9GAMM</name>
<proteinExistence type="predicted"/>
<dbReference type="EMBL" id="PNCL01000296">
    <property type="protein sequence ID" value="TMP50319.1"/>
    <property type="molecule type" value="Genomic_DNA"/>
</dbReference>
<evidence type="ECO:0000313" key="2">
    <source>
        <dbReference type="EMBL" id="TMP50319.1"/>
    </source>
</evidence>
<dbReference type="OrthoDB" id="100605at2"/>
<reference evidence="2 3" key="1">
    <citation type="submission" date="2017-12" db="EMBL/GenBank/DDBJ databases">
        <authorList>
            <person name="Paulsen S."/>
            <person name="Gram L.K."/>
        </authorList>
    </citation>
    <scope>NUCLEOTIDE SEQUENCE [LARGE SCALE GENOMIC DNA]</scope>
    <source>
        <strain evidence="2 3">S2231</strain>
    </source>
</reference>
<dbReference type="InterPro" id="IPR042097">
    <property type="entry name" value="Aminopeptidase_N-like_N_sf"/>
</dbReference>
<feature type="non-terminal residue" evidence="2">
    <location>
        <position position="73"/>
    </location>
</feature>
<dbReference type="Gene3D" id="2.60.40.1730">
    <property type="entry name" value="tricorn interacting facor f3 domain"/>
    <property type="match status" value="1"/>
</dbReference>
<protein>
    <submittedName>
        <fullName evidence="2">Uncharacterized protein</fullName>
    </submittedName>
</protein>
<evidence type="ECO:0000256" key="1">
    <source>
        <dbReference type="SAM" id="MobiDB-lite"/>
    </source>
</evidence>
<feature type="compositionally biased region" description="Basic and acidic residues" evidence="1">
    <location>
        <begin position="55"/>
        <end position="73"/>
    </location>
</feature>
<organism evidence="2 3">
    <name type="scientific">Pseudoalteromonas citrea</name>
    <dbReference type="NCBI Taxonomy" id="43655"/>
    <lineage>
        <taxon>Bacteria</taxon>
        <taxon>Pseudomonadati</taxon>
        <taxon>Pseudomonadota</taxon>
        <taxon>Gammaproteobacteria</taxon>
        <taxon>Alteromonadales</taxon>
        <taxon>Pseudoalteromonadaceae</taxon>
        <taxon>Pseudoalteromonas</taxon>
    </lineage>
</organism>
<feature type="region of interest" description="Disordered" evidence="1">
    <location>
        <begin position="54"/>
        <end position="73"/>
    </location>
</feature>
<sequence length="73" mass="7791">VARSSQSAGADGPQCEAEGLRQLPSFLDSPDVLMTYVVTIFGDTAIPYLFSNGNKVDEGTTEDARHFAKGQDP</sequence>
<reference evidence="3" key="2">
    <citation type="submission" date="2019-06" db="EMBL/GenBank/DDBJ databases">
        <title>Co-occurence of chitin degradation, pigmentation and bioactivity in marine Pseudoalteromonas.</title>
        <authorList>
            <person name="Sonnenschein E.C."/>
            <person name="Bech P.K."/>
        </authorList>
    </citation>
    <scope>NUCLEOTIDE SEQUENCE [LARGE SCALE GENOMIC DNA]</scope>
    <source>
        <strain evidence="3">S2231</strain>
    </source>
</reference>
<dbReference type="PANTHER" id="PTHR46322">
    <property type="entry name" value="PUROMYCIN-SENSITIVE AMINOPEPTIDASE"/>
    <property type="match status" value="1"/>
</dbReference>
<comment type="caution">
    <text evidence="2">The sequence shown here is derived from an EMBL/GenBank/DDBJ whole genome shotgun (WGS) entry which is preliminary data.</text>
</comment>
<dbReference type="InterPro" id="IPR012779">
    <property type="entry name" value="Peptidase_M1_pepN"/>
</dbReference>
<dbReference type="SUPFAM" id="SSF63737">
    <property type="entry name" value="Leukotriene A4 hydrolase N-terminal domain"/>
    <property type="match status" value="1"/>
</dbReference>